<sequence>MNKKEVRVEFSEPQTLVIRGKSERTYTSRNPPASFVEGPSMHEDMKGDGDEHNKSQSQQPERGDKHNEKKYWLAERSVGEFSRAFSFPSHVDQDSVSASFQDDIMSIIVPMVK</sequence>
<name>A0A8J5P7M7_FUSOX</name>
<organism evidence="6 7">
    <name type="scientific">Fusarium oxysporum f. sp. rapae</name>
    <dbReference type="NCBI Taxonomy" id="485398"/>
    <lineage>
        <taxon>Eukaryota</taxon>
        <taxon>Fungi</taxon>
        <taxon>Dikarya</taxon>
        <taxon>Ascomycota</taxon>
        <taxon>Pezizomycotina</taxon>
        <taxon>Sordariomycetes</taxon>
        <taxon>Hypocreomycetidae</taxon>
        <taxon>Hypocreales</taxon>
        <taxon>Nectriaceae</taxon>
        <taxon>Fusarium</taxon>
        <taxon>Fusarium oxysporum species complex</taxon>
    </lineage>
</organism>
<feature type="compositionally biased region" description="Basic and acidic residues" evidence="4">
    <location>
        <begin position="40"/>
        <end position="54"/>
    </location>
</feature>
<dbReference type="EMBL" id="JAELUQ010000002">
    <property type="protein sequence ID" value="KAG7419951.1"/>
    <property type="molecule type" value="Genomic_DNA"/>
</dbReference>
<gene>
    <name evidence="6" type="ORF">Forpe1208_v003560</name>
</gene>
<feature type="region of interest" description="Disordered" evidence="4">
    <location>
        <begin position="19"/>
        <end position="70"/>
    </location>
</feature>
<evidence type="ECO:0000256" key="3">
    <source>
        <dbReference type="RuleBase" id="RU003616"/>
    </source>
</evidence>
<proteinExistence type="inferred from homology"/>
<accession>A0A8J5P7M7</accession>
<evidence type="ECO:0000313" key="7">
    <source>
        <dbReference type="Proteomes" id="UP000694050"/>
    </source>
</evidence>
<comment type="caution">
    <text evidence="6">The sequence shown here is derived from an EMBL/GenBank/DDBJ whole genome shotgun (WGS) entry which is preliminary data.</text>
</comment>
<evidence type="ECO:0000259" key="5">
    <source>
        <dbReference type="PROSITE" id="PS01031"/>
    </source>
</evidence>
<dbReference type="PROSITE" id="PS01031">
    <property type="entry name" value="SHSP"/>
    <property type="match status" value="1"/>
</dbReference>
<evidence type="ECO:0000256" key="4">
    <source>
        <dbReference type="SAM" id="MobiDB-lite"/>
    </source>
</evidence>
<dbReference type="AlphaFoldDB" id="A0A8J5P7M7"/>
<evidence type="ECO:0000313" key="6">
    <source>
        <dbReference type="EMBL" id="KAG7419951.1"/>
    </source>
</evidence>
<evidence type="ECO:0000256" key="1">
    <source>
        <dbReference type="ARBA" id="ARBA00023016"/>
    </source>
</evidence>
<comment type="similarity">
    <text evidence="2 3">Belongs to the small heat shock protein (HSP20) family.</text>
</comment>
<dbReference type="Pfam" id="PF00011">
    <property type="entry name" value="HSP20"/>
    <property type="match status" value="1"/>
</dbReference>
<dbReference type="Proteomes" id="UP000694050">
    <property type="component" value="Unassembled WGS sequence"/>
</dbReference>
<dbReference type="PANTHER" id="PTHR11527">
    <property type="entry name" value="HEAT-SHOCK PROTEIN 20 FAMILY MEMBER"/>
    <property type="match status" value="1"/>
</dbReference>
<reference evidence="6" key="1">
    <citation type="submission" date="2021-04" db="EMBL/GenBank/DDBJ databases">
        <title>First draft genome resource for Brassicaceae pathogens Fusarium oxysporum f. sp. raphani and Fusarium oxysporum f. sp. rapae.</title>
        <authorList>
            <person name="Asai S."/>
        </authorList>
    </citation>
    <scope>NUCLEOTIDE SEQUENCE</scope>
    <source>
        <strain evidence="6">Tf1208</strain>
    </source>
</reference>
<feature type="compositionally biased region" description="Basic and acidic residues" evidence="4">
    <location>
        <begin position="61"/>
        <end position="70"/>
    </location>
</feature>
<feature type="domain" description="SHSP" evidence="5">
    <location>
        <begin position="1"/>
        <end position="113"/>
    </location>
</feature>
<dbReference type="InterPro" id="IPR002068">
    <property type="entry name" value="A-crystallin/Hsp20_dom"/>
</dbReference>
<evidence type="ECO:0000256" key="2">
    <source>
        <dbReference type="PROSITE-ProRule" id="PRU00285"/>
    </source>
</evidence>
<protein>
    <submittedName>
        <fullName evidence="6">30 kDa heat shock protein</fullName>
    </submittedName>
</protein>
<keyword evidence="1 6" id="KW-0346">Stress response</keyword>
<dbReference type="InterPro" id="IPR031107">
    <property type="entry name" value="Small_HSP"/>
</dbReference>
<dbReference type="CDD" id="cd06464">
    <property type="entry name" value="ACD_sHsps-like"/>
    <property type="match status" value="1"/>
</dbReference>